<dbReference type="SMART" id="SM00671">
    <property type="entry name" value="SEL1"/>
    <property type="match status" value="2"/>
</dbReference>
<dbReference type="Gene3D" id="1.25.40.10">
    <property type="entry name" value="Tetratricopeptide repeat domain"/>
    <property type="match status" value="1"/>
</dbReference>
<sequence length="168" mass="16957">MNSISLDAVAALTGIGRSTLWRKLADGALAKGEKDARGRATVALADVLGLIGEGTRVAFSDADLAVLLQADAGDAQAQADIGALLQVHGGREAALYWLQAAAEQGSAEAMQWLGTAHAAKGTEQGDQLAVMWIAKAAALGHPIARRQLDGLLQGAAVGPADGGAQPAT</sequence>
<keyword evidence="2" id="KW-1185">Reference proteome</keyword>
<dbReference type="InterPro" id="IPR006597">
    <property type="entry name" value="Sel1-like"/>
</dbReference>
<dbReference type="EMBL" id="JBHLTN010000016">
    <property type="protein sequence ID" value="MFC0592626.1"/>
    <property type="molecule type" value="Genomic_DNA"/>
</dbReference>
<protein>
    <recommendedName>
        <fullName evidence="3">Sel1 repeat family protein</fullName>
    </recommendedName>
</protein>
<reference evidence="1 2" key="1">
    <citation type="submission" date="2024-09" db="EMBL/GenBank/DDBJ databases">
        <authorList>
            <person name="Sun Q."/>
            <person name="Mori K."/>
        </authorList>
    </citation>
    <scope>NUCLEOTIDE SEQUENCE [LARGE SCALE GENOMIC DNA]</scope>
    <source>
        <strain evidence="1 2">NCAIM B.02336</strain>
    </source>
</reference>
<dbReference type="RefSeq" id="WP_377482238.1">
    <property type="nucleotide sequence ID" value="NZ_JBHLTN010000016.1"/>
</dbReference>
<dbReference type="InterPro" id="IPR011990">
    <property type="entry name" value="TPR-like_helical_dom_sf"/>
</dbReference>
<dbReference type="SUPFAM" id="SSF81901">
    <property type="entry name" value="HCP-like"/>
    <property type="match status" value="1"/>
</dbReference>
<gene>
    <name evidence="1" type="ORF">ACFFGG_08660</name>
</gene>
<evidence type="ECO:0008006" key="3">
    <source>
        <dbReference type="Google" id="ProtNLM"/>
    </source>
</evidence>
<comment type="caution">
    <text evidence="1">The sequence shown here is derived from an EMBL/GenBank/DDBJ whole genome shotgun (WGS) entry which is preliminary data.</text>
</comment>
<proteinExistence type="predicted"/>
<evidence type="ECO:0000313" key="2">
    <source>
        <dbReference type="Proteomes" id="UP001589834"/>
    </source>
</evidence>
<dbReference type="Proteomes" id="UP001589834">
    <property type="component" value="Unassembled WGS sequence"/>
</dbReference>
<name>A0ABV6PS08_9BURK</name>
<organism evidence="1 2">
    <name type="scientific">Ottowia pentelensis</name>
    <dbReference type="NCBI Taxonomy" id="511108"/>
    <lineage>
        <taxon>Bacteria</taxon>
        <taxon>Pseudomonadati</taxon>
        <taxon>Pseudomonadota</taxon>
        <taxon>Betaproteobacteria</taxon>
        <taxon>Burkholderiales</taxon>
        <taxon>Comamonadaceae</taxon>
        <taxon>Ottowia</taxon>
    </lineage>
</organism>
<accession>A0ABV6PS08</accession>
<evidence type="ECO:0000313" key="1">
    <source>
        <dbReference type="EMBL" id="MFC0592626.1"/>
    </source>
</evidence>